<dbReference type="Gene3D" id="3.55.50.10">
    <property type="entry name" value="Baseplate protein-like domains"/>
    <property type="match status" value="1"/>
</dbReference>
<dbReference type="Proteomes" id="UP000309215">
    <property type="component" value="Unassembled WGS sequence"/>
</dbReference>
<feature type="domain" description="Gp5/Type VI secretion system Vgr protein OB-fold" evidence="3">
    <location>
        <begin position="371"/>
        <end position="437"/>
    </location>
</feature>
<dbReference type="Pfam" id="PF05954">
    <property type="entry name" value="Phage_GPD"/>
    <property type="match status" value="1"/>
</dbReference>
<dbReference type="NCBIfam" id="TIGR01646">
    <property type="entry name" value="vgr_GE"/>
    <property type="match status" value="1"/>
</dbReference>
<dbReference type="SUPFAM" id="SSF69255">
    <property type="entry name" value="gp5 N-terminal domain-like"/>
    <property type="match status" value="1"/>
</dbReference>
<dbReference type="Gene3D" id="4.10.220.110">
    <property type="match status" value="1"/>
</dbReference>
<keyword evidence="6" id="KW-1185">Reference proteome</keyword>
<evidence type="ECO:0000313" key="5">
    <source>
        <dbReference type="EMBL" id="TKC93671.1"/>
    </source>
</evidence>
<dbReference type="NCBIfam" id="TIGR03361">
    <property type="entry name" value="VI_Rhs_Vgr"/>
    <property type="match status" value="1"/>
</dbReference>
<gene>
    <name evidence="5" type="primary">tssI</name>
    <name evidence="5" type="ORF">E8A74_49200</name>
</gene>
<dbReference type="Gene3D" id="2.30.110.50">
    <property type="match status" value="1"/>
</dbReference>
<dbReference type="Pfam" id="PF22178">
    <property type="entry name" value="Gp5_trimer_C"/>
    <property type="match status" value="1"/>
</dbReference>
<feature type="compositionally biased region" description="Basic and acidic residues" evidence="2">
    <location>
        <begin position="496"/>
        <end position="505"/>
    </location>
</feature>
<name>A0A4U1IIP5_9BACT</name>
<dbReference type="Gene3D" id="2.40.50.230">
    <property type="entry name" value="Gp5 N-terminal domain"/>
    <property type="match status" value="1"/>
</dbReference>
<protein>
    <submittedName>
        <fullName evidence="5">Type VI secretion system tip protein VgrG</fullName>
    </submittedName>
</protein>
<comment type="similarity">
    <text evidence="1">Belongs to the VgrG protein family.</text>
</comment>
<proteinExistence type="inferred from homology"/>
<feature type="region of interest" description="Disordered" evidence="2">
    <location>
        <begin position="653"/>
        <end position="688"/>
    </location>
</feature>
<dbReference type="SUPFAM" id="SSF69279">
    <property type="entry name" value="Phage tail proteins"/>
    <property type="match status" value="2"/>
</dbReference>
<dbReference type="InterPro" id="IPR006533">
    <property type="entry name" value="T6SS_Vgr_RhsGE"/>
</dbReference>
<dbReference type="OrthoDB" id="5482121at2"/>
<evidence type="ECO:0000259" key="4">
    <source>
        <dbReference type="Pfam" id="PF22178"/>
    </source>
</evidence>
<evidence type="ECO:0000256" key="1">
    <source>
        <dbReference type="ARBA" id="ARBA00005558"/>
    </source>
</evidence>
<dbReference type="RefSeq" id="WP_136936144.1">
    <property type="nucleotide sequence ID" value="NZ_SSMQ01000118.1"/>
</dbReference>
<dbReference type="Pfam" id="PF04717">
    <property type="entry name" value="Phage_base_V"/>
    <property type="match status" value="1"/>
</dbReference>
<dbReference type="SUPFAM" id="SSF69349">
    <property type="entry name" value="Phage fibre proteins"/>
    <property type="match status" value="2"/>
</dbReference>
<dbReference type="InterPro" id="IPR037026">
    <property type="entry name" value="Vgr_OB-fold_dom_sf"/>
</dbReference>
<dbReference type="AlphaFoldDB" id="A0A4U1IIP5"/>
<dbReference type="EMBL" id="SSMQ01000118">
    <property type="protein sequence ID" value="TKC93671.1"/>
    <property type="molecule type" value="Genomic_DNA"/>
</dbReference>
<accession>A0A4U1IIP5</accession>
<evidence type="ECO:0000313" key="6">
    <source>
        <dbReference type="Proteomes" id="UP000309215"/>
    </source>
</evidence>
<evidence type="ECO:0000256" key="2">
    <source>
        <dbReference type="SAM" id="MobiDB-lite"/>
    </source>
</evidence>
<organism evidence="5 6">
    <name type="scientific">Polyangium fumosum</name>
    <dbReference type="NCBI Taxonomy" id="889272"/>
    <lineage>
        <taxon>Bacteria</taxon>
        <taxon>Pseudomonadati</taxon>
        <taxon>Myxococcota</taxon>
        <taxon>Polyangia</taxon>
        <taxon>Polyangiales</taxon>
        <taxon>Polyangiaceae</taxon>
        <taxon>Polyangium</taxon>
    </lineage>
</organism>
<comment type="caution">
    <text evidence="5">The sequence shown here is derived from an EMBL/GenBank/DDBJ whole genome shotgun (WGS) entry which is preliminary data.</text>
</comment>
<feature type="domain" description="Gp5/Type VI secretion system Vgr C-terminal trimerisation" evidence="4">
    <location>
        <begin position="454"/>
        <end position="566"/>
    </location>
</feature>
<feature type="compositionally biased region" description="Polar residues" evidence="2">
    <location>
        <begin position="506"/>
        <end position="515"/>
    </location>
</feature>
<sequence>MTNVSAALPGAPPLRLVRVAGKERLGEIGSYELDFSGPPSPVVLPSHVLRGPCVLRFETEAGDRRFAGIVTRFVLVATDHGNERIYRATVRPRLALLELRRFPRVIRDRSAPEIIAELARGAGYEQIEVRLAATYPPLDWAIQYDETDATFVRRLCEEHGLFFRFEEKDGAEVLVLADDSTHADDAYSDPIAIVARATASEPRPFVTPVLAARQRRPGRVTLRDYDPERPGVRLEGVAMAGSSFEQRTSIYEAPGRFRSAEGGERASQRRLESLRADASTLTLRTNALALVPGRAVTLVESDRAFGRARVAGAWFVVATSITWSADEPVLEATVEAIPKDIPFRLPRITPKPRIDGVQSAIVTGAPAEEIDTDALGRVHLAFPWDVRGPKDQRSSVPVRVTQPEAPAGFVLPRVGWEVFVAFEDGDPERPLVLGRSYNGKQLPPLPLPANKTASVLATDSSPGAAARTSIQLDDAAGRQHMLFSAPFGRDDHVYGDSRTETRNNENAEVQGSVTSSIGADETVSVHLGWAASYGSRTVTVGATQKQTAGGSFVTQVQGREAVSVGGLLAEQVGSPVKGAANLLFSTALAGVGARGTAGAIVAAGLGVGRAAIEGFSAGGEKGAATAAGMGLAGMAASMVPGGEAILASVTGSSKPMPWDHGRPAEGEVAAGGGAAGVSGPSGKAGPGPGHRATLVEGPYSEMVGGVYAVMTPGAVSWVTLGPATMLVNGSHTTETTKAGMQVAGAMNESLGSLMITSSKNIARKVKGLVQSDVSGTREASAGGAYRMTAQASLALSVGGDLTLSGGTVTFKCGGAEITASGGGVTIKAPTIRITGPSREAGKLTHK</sequence>
<evidence type="ECO:0000259" key="3">
    <source>
        <dbReference type="Pfam" id="PF04717"/>
    </source>
</evidence>
<reference evidence="5 6" key="1">
    <citation type="submission" date="2019-04" db="EMBL/GenBank/DDBJ databases">
        <authorList>
            <person name="Li Y."/>
            <person name="Wang J."/>
        </authorList>
    </citation>
    <scope>NUCLEOTIDE SEQUENCE [LARGE SCALE GENOMIC DNA]</scope>
    <source>
        <strain evidence="5 6">DSM 14668</strain>
    </source>
</reference>
<dbReference type="InterPro" id="IPR017847">
    <property type="entry name" value="T6SS_RhsGE_Vgr_subset"/>
</dbReference>
<dbReference type="InterPro" id="IPR006531">
    <property type="entry name" value="Gp5/Vgr_OB"/>
</dbReference>
<dbReference type="InterPro" id="IPR054030">
    <property type="entry name" value="Gp5_Vgr_C"/>
</dbReference>
<feature type="region of interest" description="Disordered" evidence="2">
    <location>
        <begin position="496"/>
        <end position="515"/>
    </location>
</feature>